<dbReference type="AlphaFoldDB" id="A0A1G8YTZ8"/>
<keyword evidence="1" id="KW-0472">Membrane</keyword>
<evidence type="ECO:0000256" key="1">
    <source>
        <dbReference type="SAM" id="Phobius"/>
    </source>
</evidence>
<keyword evidence="1" id="KW-1133">Transmembrane helix</keyword>
<gene>
    <name evidence="2" type="ORF">SAMN04488098_101114</name>
</gene>
<dbReference type="RefSeq" id="WP_091265869.1">
    <property type="nucleotide sequence ID" value="NZ_FNFK01000011.1"/>
</dbReference>
<accession>A0A1G8YTZ8</accession>
<feature type="transmembrane region" description="Helical" evidence="1">
    <location>
        <begin position="23"/>
        <end position="56"/>
    </location>
</feature>
<proteinExistence type="predicted"/>
<sequence>MQWLQKILFYMSGRYGFDELSKVLMAAGLVFGILANFIGGIWVSAAGIALLAYGALRILSRDKANRYRELQKYLSVKQTVQLKTRKLRNRWAQRKAYKIVKCPNCRQQIRLPRGRKKLRVTCPKCQDTFIKKT</sequence>
<dbReference type="EMBL" id="FNFK01000011">
    <property type="protein sequence ID" value="SDK05894.1"/>
    <property type="molecule type" value="Genomic_DNA"/>
</dbReference>
<keyword evidence="1" id="KW-0812">Transmembrane</keyword>
<evidence type="ECO:0000313" key="3">
    <source>
        <dbReference type="Proteomes" id="UP000199433"/>
    </source>
</evidence>
<dbReference type="STRING" id="426701.SAMN04488098_101114"/>
<reference evidence="3" key="1">
    <citation type="submission" date="2016-10" db="EMBL/GenBank/DDBJ databases">
        <authorList>
            <person name="Varghese N."/>
            <person name="Submissions S."/>
        </authorList>
    </citation>
    <scope>NUCLEOTIDE SEQUENCE [LARGE SCALE GENOMIC DNA]</scope>
    <source>
        <strain evidence="3">DSM 19181</strain>
    </source>
</reference>
<dbReference type="OrthoDB" id="3174166at2"/>
<keyword evidence="3" id="KW-1185">Reference proteome</keyword>
<name>A0A1G8YTZ8_9LACT</name>
<evidence type="ECO:0000313" key="2">
    <source>
        <dbReference type="EMBL" id="SDK05894.1"/>
    </source>
</evidence>
<dbReference type="Proteomes" id="UP000199433">
    <property type="component" value="Unassembled WGS sequence"/>
</dbReference>
<protein>
    <submittedName>
        <fullName evidence="2">Zinc finger domain-containing protein, LSD1 subclass</fullName>
    </submittedName>
</protein>
<organism evidence="2 3">
    <name type="scientific">Alkalibacterium thalassium</name>
    <dbReference type="NCBI Taxonomy" id="426701"/>
    <lineage>
        <taxon>Bacteria</taxon>
        <taxon>Bacillati</taxon>
        <taxon>Bacillota</taxon>
        <taxon>Bacilli</taxon>
        <taxon>Lactobacillales</taxon>
        <taxon>Carnobacteriaceae</taxon>
        <taxon>Alkalibacterium</taxon>
    </lineage>
</organism>